<keyword evidence="2" id="KW-1185">Reference proteome</keyword>
<sequence length="125" mass="13905">MDDGMDDGVLPGDGQDWPLPPAWMWGCEDCFRLYREMKHPAARDPLPGAAVPAEGEAQLRLARHIAAEHRAELPGYAATCRVCVDHQARTARDRAMGRSTLTTEQLAREHRARHAFVPDSTVHLP</sequence>
<reference evidence="1 2" key="1">
    <citation type="submission" date="2022-04" db="EMBL/GenBank/DDBJ databases">
        <title>Streptomyces sp. nov. LCR6-01 isolated from Lichen of Dirinaria sp.</title>
        <authorList>
            <person name="Kanchanasin P."/>
            <person name="Tanasupawat S."/>
            <person name="Phongsopitanun W."/>
        </authorList>
    </citation>
    <scope>NUCLEOTIDE SEQUENCE [LARGE SCALE GENOMIC DNA]</scope>
    <source>
        <strain evidence="1 2">LCR6-01</strain>
    </source>
</reference>
<accession>A0ABT0I8Y1</accession>
<proteinExistence type="predicted"/>
<evidence type="ECO:0000313" key="2">
    <source>
        <dbReference type="Proteomes" id="UP001522868"/>
    </source>
</evidence>
<name>A0ABT0I8Y1_9ACTN</name>
<dbReference type="RefSeq" id="WP_248632987.1">
    <property type="nucleotide sequence ID" value="NZ_JALPTH010000007.1"/>
</dbReference>
<dbReference type="EMBL" id="JALPTH010000007">
    <property type="protein sequence ID" value="MCK8677747.1"/>
    <property type="molecule type" value="Genomic_DNA"/>
</dbReference>
<organism evidence="1 2">
    <name type="scientific">Streptomyces lichenis</name>
    <dbReference type="NCBI Taxonomy" id="2306967"/>
    <lineage>
        <taxon>Bacteria</taxon>
        <taxon>Bacillati</taxon>
        <taxon>Actinomycetota</taxon>
        <taxon>Actinomycetes</taxon>
        <taxon>Kitasatosporales</taxon>
        <taxon>Streptomycetaceae</taxon>
        <taxon>Streptomyces</taxon>
    </lineage>
</organism>
<evidence type="ECO:0000313" key="1">
    <source>
        <dbReference type="EMBL" id="MCK8677747.1"/>
    </source>
</evidence>
<comment type="caution">
    <text evidence="1">The sequence shown here is derived from an EMBL/GenBank/DDBJ whole genome shotgun (WGS) entry which is preliminary data.</text>
</comment>
<dbReference type="Proteomes" id="UP001522868">
    <property type="component" value="Unassembled WGS sequence"/>
</dbReference>
<protein>
    <recommendedName>
        <fullName evidence="3">4Fe-4S Wbl-type domain-containing protein</fullName>
    </recommendedName>
</protein>
<evidence type="ECO:0008006" key="3">
    <source>
        <dbReference type="Google" id="ProtNLM"/>
    </source>
</evidence>
<gene>
    <name evidence="1" type="ORF">M1O15_10135</name>
</gene>